<evidence type="ECO:0000259" key="2">
    <source>
        <dbReference type="Pfam" id="PF15611"/>
    </source>
</evidence>
<evidence type="ECO:0000256" key="1">
    <source>
        <dbReference type="SAM" id="MobiDB-lite"/>
    </source>
</evidence>
<feature type="compositionally biased region" description="Polar residues" evidence="1">
    <location>
        <begin position="487"/>
        <end position="503"/>
    </location>
</feature>
<name>A0ABT5MXK0_9BURK</name>
<dbReference type="Pfam" id="PF15611">
    <property type="entry name" value="EH_Signature"/>
    <property type="match status" value="1"/>
</dbReference>
<dbReference type="Proteomes" id="UP001528673">
    <property type="component" value="Unassembled WGS sequence"/>
</dbReference>
<dbReference type="InterPro" id="IPR028943">
    <property type="entry name" value="ZorC_EH_Signature_dom"/>
</dbReference>
<gene>
    <name evidence="3" type="ORF">PSQ40_09260</name>
</gene>
<protein>
    <submittedName>
        <fullName evidence="3">EH signature domain-containing protein</fullName>
    </submittedName>
</protein>
<accession>A0ABT5MXK0</accession>
<reference evidence="3 4" key="1">
    <citation type="submission" date="2023-02" db="EMBL/GenBank/DDBJ databases">
        <title>Bacterial whole genomic sequence of Curvibacter sp. HBC61.</title>
        <authorList>
            <person name="Le V."/>
            <person name="Ko S.-R."/>
            <person name="Ahn C.-Y."/>
            <person name="Oh H.-M."/>
        </authorList>
    </citation>
    <scope>NUCLEOTIDE SEQUENCE [LARGE SCALE GENOMIC DNA]</scope>
    <source>
        <strain evidence="3 4">HBC61</strain>
    </source>
</reference>
<organism evidence="3 4">
    <name type="scientific">Curvibacter cyanobacteriorum</name>
    <dbReference type="NCBI Taxonomy" id="3026422"/>
    <lineage>
        <taxon>Bacteria</taxon>
        <taxon>Pseudomonadati</taxon>
        <taxon>Pseudomonadota</taxon>
        <taxon>Betaproteobacteria</taxon>
        <taxon>Burkholderiales</taxon>
        <taxon>Comamonadaceae</taxon>
        <taxon>Curvibacter</taxon>
    </lineage>
</organism>
<feature type="region of interest" description="Disordered" evidence="1">
    <location>
        <begin position="538"/>
        <end position="576"/>
    </location>
</feature>
<feature type="domain" description="Zorya protein ZorC EH" evidence="2">
    <location>
        <begin position="37"/>
        <end position="462"/>
    </location>
</feature>
<evidence type="ECO:0000313" key="3">
    <source>
        <dbReference type="EMBL" id="MDD0838755.1"/>
    </source>
</evidence>
<sequence>MPYFQPLNALDVLRNRLRSELDVHQVVHAIEWGNPRVMTEALKRVRHDLGGEGQDKPAGDQLRAALLRFAKSHQVTSFSELKYVCYGSTVPIGKDLWRVIDQRPLFDALLELVNQQVKRPKQFRRCYQGLLSGYFGYERNLAVPGDTDNCWTALRSYLANNLDSLWLASSKRGTVPEWLSILSEHRNLLTTDPCSRYADSLVRDDQTELRRVCAGLGISNNSWVWEEALMAYVKRVCQSSDAGFKKHTQSILDLVNGKTSLKLPTTLSIRATAQVVARYARCADHPEQPVLRDTCVEWIGNPWLKRTAWDATVNYEPARLMVNSWLKQRLIKDFFGLLAADGAADLRRLDYWLTWEPQISDMWFVLGSDAQTNRTPEFLELRKRMSGRDRVLVDNNHLNNAFVMRIGQLLVIEFGVTGNACYVFAASDFRTSLDRAVLNLHQLKQKADAKRLSHMASWEPKFDYELKHLLQSVPMRKGELKDFKPASNPSQPSAGWRAQSTPLATPEPIAPVTAHLRNSPTPTATAFDYAGLKSKPVWPSPSARTQSVGTRSSVSGAPSVHSARQESSVAQPTRPNKRLTEVEFSQLQLLFKKHGVEWEDNRQKGGALWALIPDKNQKPNVGVVLELFQFRFTEGKGYWLKEED</sequence>
<feature type="region of interest" description="Disordered" evidence="1">
    <location>
        <begin position="480"/>
        <end position="505"/>
    </location>
</feature>
<keyword evidence="4" id="KW-1185">Reference proteome</keyword>
<dbReference type="EMBL" id="JAQSIP010000003">
    <property type="protein sequence ID" value="MDD0838755.1"/>
    <property type="molecule type" value="Genomic_DNA"/>
</dbReference>
<feature type="compositionally biased region" description="Polar residues" evidence="1">
    <location>
        <begin position="542"/>
        <end position="556"/>
    </location>
</feature>
<feature type="compositionally biased region" description="Polar residues" evidence="1">
    <location>
        <begin position="565"/>
        <end position="574"/>
    </location>
</feature>
<evidence type="ECO:0000313" key="4">
    <source>
        <dbReference type="Proteomes" id="UP001528673"/>
    </source>
</evidence>
<comment type="caution">
    <text evidence="3">The sequence shown here is derived from an EMBL/GenBank/DDBJ whole genome shotgun (WGS) entry which is preliminary data.</text>
</comment>
<dbReference type="RefSeq" id="WP_273951073.1">
    <property type="nucleotide sequence ID" value="NZ_JAQSIP010000003.1"/>
</dbReference>
<proteinExistence type="predicted"/>